<feature type="transmembrane region" description="Helical" evidence="8">
    <location>
        <begin position="234"/>
        <end position="261"/>
    </location>
</feature>
<evidence type="ECO:0000256" key="2">
    <source>
        <dbReference type="ARBA" id="ARBA00010892"/>
    </source>
</evidence>
<feature type="transmembrane region" description="Helical" evidence="8">
    <location>
        <begin position="267"/>
        <end position="287"/>
    </location>
</feature>
<comment type="similarity">
    <text evidence="2 8">Belongs to the NiCoT transporter (TC 2.A.52) family.</text>
</comment>
<gene>
    <name evidence="10" type="ORF">KDK95_23220</name>
</gene>
<dbReference type="GO" id="GO:0005886">
    <property type="term" value="C:plasma membrane"/>
    <property type="evidence" value="ECO:0007669"/>
    <property type="project" value="UniProtKB-SubCell"/>
</dbReference>
<protein>
    <recommendedName>
        <fullName evidence="8">Nickel/cobalt efflux system</fullName>
    </recommendedName>
</protein>
<comment type="caution">
    <text evidence="10">The sequence shown here is derived from an EMBL/GenBank/DDBJ whole genome shotgun (WGS) entry which is preliminary data.</text>
</comment>
<dbReference type="Pfam" id="PF03824">
    <property type="entry name" value="NicO"/>
    <property type="match status" value="1"/>
</dbReference>
<dbReference type="InterPro" id="IPR011541">
    <property type="entry name" value="Ni/Co_transpt_high_affinity"/>
</dbReference>
<proteinExistence type="inferred from homology"/>
<evidence type="ECO:0000256" key="5">
    <source>
        <dbReference type="ARBA" id="ARBA00022692"/>
    </source>
</evidence>
<accession>A0A941EEJ8</accession>
<feature type="transmembrane region" description="Helical" evidence="8">
    <location>
        <begin position="165"/>
        <end position="190"/>
    </location>
</feature>
<keyword evidence="5 8" id="KW-0812">Transmembrane</keyword>
<evidence type="ECO:0000256" key="8">
    <source>
        <dbReference type="RuleBase" id="RU362101"/>
    </source>
</evidence>
<feature type="transmembrane region" description="Helical" evidence="8">
    <location>
        <begin position="121"/>
        <end position="145"/>
    </location>
</feature>
<evidence type="ECO:0000313" key="11">
    <source>
        <dbReference type="Proteomes" id="UP000676325"/>
    </source>
</evidence>
<keyword evidence="4" id="KW-0533">Nickel</keyword>
<feature type="transmembrane region" description="Helical" evidence="8">
    <location>
        <begin position="355"/>
        <end position="374"/>
    </location>
</feature>
<feature type="transmembrane region" description="Helical" evidence="8">
    <location>
        <begin position="52"/>
        <end position="74"/>
    </location>
</feature>
<dbReference type="EMBL" id="JAGSOH010000079">
    <property type="protein sequence ID" value="MBR7829238.1"/>
    <property type="molecule type" value="Genomic_DNA"/>
</dbReference>
<dbReference type="GO" id="GO:0015099">
    <property type="term" value="F:nickel cation transmembrane transporter activity"/>
    <property type="evidence" value="ECO:0007669"/>
    <property type="project" value="UniProtKB-UniRule"/>
</dbReference>
<keyword evidence="11" id="KW-1185">Reference proteome</keyword>
<keyword evidence="6 8" id="KW-1133">Transmembrane helix</keyword>
<feature type="region of interest" description="Disordered" evidence="9">
    <location>
        <begin position="1"/>
        <end position="21"/>
    </location>
</feature>
<dbReference type="PANTHER" id="PTHR31611:SF0">
    <property type="entry name" value="HIGH-AFFINITY NICKEL TRANSPORT PROTEIN NIC1"/>
    <property type="match status" value="1"/>
</dbReference>
<dbReference type="PANTHER" id="PTHR31611">
    <property type="entry name" value="HIGH-AFFINITY NICKEL TRANSPORT PROTEIN NIC1"/>
    <property type="match status" value="1"/>
</dbReference>
<dbReference type="NCBIfam" id="TIGR00802">
    <property type="entry name" value="nico"/>
    <property type="match status" value="1"/>
</dbReference>
<evidence type="ECO:0000256" key="9">
    <source>
        <dbReference type="SAM" id="MobiDB-lite"/>
    </source>
</evidence>
<evidence type="ECO:0000256" key="4">
    <source>
        <dbReference type="ARBA" id="ARBA00022596"/>
    </source>
</evidence>
<feature type="transmembrane region" description="Helical" evidence="8">
    <location>
        <begin position="308"/>
        <end position="335"/>
    </location>
</feature>
<keyword evidence="3 8" id="KW-0813">Transport</keyword>
<evidence type="ECO:0000313" key="10">
    <source>
        <dbReference type="EMBL" id="MBR7829238.1"/>
    </source>
</evidence>
<dbReference type="AlphaFoldDB" id="A0A941EEJ8"/>
<keyword evidence="7 8" id="KW-0472">Membrane</keyword>
<sequence length="393" mass="42775">MHSEPSSPASRRKNEEPVTVSSPVAVPGAAEGVGRIARVRAMLTPAEWRRTLLMFGFIALLHVLGFGIFAVLVVPQHYKGLGIGVAVLAYTLGMRHAFDADHISAIDNTTRKLMHDGQRPLSVGFFFSLGHSTVVVAIGAGIVVAEKTVFGEVSNPNSSLEQFGGVFGTVVSASFLFLIAALNLVILAGIARVWRSMRRGEFDEAALEEQLQNRGLMSRFFGRWMRAIRKPWQIYPVGVVFGLGFDTATEVALLATTAVLASQHVPWYAIVALPMLFTAGMTLLDTIDGCFMNLAYGWAFLNPVRKVYYNLTITGLSVGICVFIGGIEALGLLATELHLTGGFWNAMSAFDINRAGFFIVGLFVATWLVAMAVWRFGRVEEKWSAGLARVSER</sequence>
<dbReference type="Proteomes" id="UP000676325">
    <property type="component" value="Unassembled WGS sequence"/>
</dbReference>
<dbReference type="InterPro" id="IPR004688">
    <property type="entry name" value="Ni/Co_transpt"/>
</dbReference>
<evidence type="ECO:0000256" key="1">
    <source>
        <dbReference type="ARBA" id="ARBA00004127"/>
    </source>
</evidence>
<evidence type="ECO:0000256" key="3">
    <source>
        <dbReference type="ARBA" id="ARBA00022448"/>
    </source>
</evidence>
<dbReference type="GO" id="GO:0012505">
    <property type="term" value="C:endomembrane system"/>
    <property type="evidence" value="ECO:0007669"/>
    <property type="project" value="UniProtKB-SubCell"/>
</dbReference>
<evidence type="ECO:0000256" key="6">
    <source>
        <dbReference type="ARBA" id="ARBA00022989"/>
    </source>
</evidence>
<reference evidence="10" key="1">
    <citation type="submission" date="2021-04" db="EMBL/GenBank/DDBJ databases">
        <title>Genome based classification of Actinospica acidithermotolerans sp. nov., an actinobacterium isolated from an Indonesian hot spring.</title>
        <authorList>
            <person name="Kusuma A.B."/>
            <person name="Putra K.E."/>
            <person name="Nafisah S."/>
            <person name="Loh J."/>
            <person name="Nouioui I."/>
            <person name="Goodfellow M."/>
        </authorList>
    </citation>
    <scope>NUCLEOTIDE SEQUENCE</scope>
    <source>
        <strain evidence="10">MGRD01-02</strain>
    </source>
</reference>
<comment type="subcellular location">
    <subcellularLocation>
        <location evidence="8">Cell membrane</location>
        <topology evidence="8">Multi-pass membrane protein</topology>
    </subcellularLocation>
    <subcellularLocation>
        <location evidence="1">Endomembrane system</location>
        <topology evidence="1">Multi-pass membrane protein</topology>
    </subcellularLocation>
</comment>
<evidence type="ECO:0000256" key="7">
    <source>
        <dbReference type="ARBA" id="ARBA00023136"/>
    </source>
</evidence>
<organism evidence="10 11">
    <name type="scientific">Actinospica acidithermotolerans</name>
    <dbReference type="NCBI Taxonomy" id="2828514"/>
    <lineage>
        <taxon>Bacteria</taxon>
        <taxon>Bacillati</taxon>
        <taxon>Actinomycetota</taxon>
        <taxon>Actinomycetes</taxon>
        <taxon>Catenulisporales</taxon>
        <taxon>Actinospicaceae</taxon>
        <taxon>Actinospica</taxon>
    </lineage>
</organism>
<name>A0A941EEJ8_9ACTN</name>